<dbReference type="Gene3D" id="1.25.40.20">
    <property type="entry name" value="Ankyrin repeat-containing domain"/>
    <property type="match status" value="1"/>
</dbReference>
<dbReference type="EMBL" id="BOPF01000045">
    <property type="protein sequence ID" value="GIJ51183.1"/>
    <property type="molecule type" value="Genomic_DNA"/>
</dbReference>
<reference evidence="3" key="1">
    <citation type="submission" date="2021-01" db="EMBL/GenBank/DDBJ databases">
        <title>Whole genome shotgun sequence of Virgisporangium aliadipatigenens NBRC 105644.</title>
        <authorList>
            <person name="Komaki H."/>
            <person name="Tamura T."/>
        </authorList>
    </citation>
    <scope>NUCLEOTIDE SEQUENCE</scope>
    <source>
        <strain evidence="3">NBRC 105644</strain>
    </source>
</reference>
<evidence type="ECO:0000313" key="3">
    <source>
        <dbReference type="EMBL" id="GIJ51183.1"/>
    </source>
</evidence>
<dbReference type="InterPro" id="IPR002110">
    <property type="entry name" value="Ankyrin_rpt"/>
</dbReference>
<protein>
    <recommendedName>
        <fullName evidence="5">Ankyrin repeat domain-containing protein</fullName>
    </recommendedName>
</protein>
<name>A0A8J3YVB3_9ACTN</name>
<evidence type="ECO:0008006" key="5">
    <source>
        <dbReference type="Google" id="ProtNLM"/>
    </source>
</evidence>
<evidence type="ECO:0000313" key="4">
    <source>
        <dbReference type="Proteomes" id="UP000619260"/>
    </source>
</evidence>
<feature type="repeat" description="ANK" evidence="1">
    <location>
        <begin position="500"/>
        <end position="528"/>
    </location>
</feature>
<sequence>MEPWLTPLPYRLPAGRLAEATALRESGDRRGACDRAGVVVDVDLRGIGREHGPAVAGALEEDLAHLVPDLLRWHFPRDRYRRSEGSLLETASTLCLAAYSPGARLFVEALDWPQRLRLYVSARPRRSPARVERWEDQRHLWDVRRTAELRQRIGGGERAPFFHRDGTPLTRAELPTVAPPEEDRPAWTEWLTLLQFPDPKDPGPPARALSAAGIRYATGAAADPPPAAATWRFTHGRHLLALSTLAAEALRASAPRGGHPPEHRVRGWAADPVLTLEPGGGATLWARHGRHPGPDVVRLPRVSWQAALGPEPPRPEHLHPLVQASLFPDLPGPHRYAPPRPDFREPPLVVTQWCGGGPHRLVVTGGTVHLTDHTAAQITRERVLTALGGRPIRCLEQLTLWRGGFAEHHIGNWPRHLRRLLLHTINSVRHGDAGELLRLLDAGLDPTLVRPRHGGGLLHLLACLHGADAVALVGRLVAAGLDPNEPDGHHRRQRYRTGGLGATPLHRATRAGAAPELLRALRDAGADR</sequence>
<dbReference type="AlphaFoldDB" id="A0A8J3YVB3"/>
<gene>
    <name evidence="3" type="ORF">Val02_80690</name>
</gene>
<dbReference type="PROSITE" id="PS50088">
    <property type="entry name" value="ANK_REPEAT"/>
    <property type="match status" value="1"/>
</dbReference>
<evidence type="ECO:0000256" key="1">
    <source>
        <dbReference type="PROSITE-ProRule" id="PRU00023"/>
    </source>
</evidence>
<evidence type="ECO:0000256" key="2">
    <source>
        <dbReference type="SAM" id="MobiDB-lite"/>
    </source>
</evidence>
<comment type="caution">
    <text evidence="3">The sequence shown here is derived from an EMBL/GenBank/DDBJ whole genome shotgun (WGS) entry which is preliminary data.</text>
</comment>
<keyword evidence="1" id="KW-0040">ANK repeat</keyword>
<proteinExistence type="predicted"/>
<accession>A0A8J3YVB3</accession>
<feature type="region of interest" description="Disordered" evidence="2">
    <location>
        <begin position="482"/>
        <end position="503"/>
    </location>
</feature>
<organism evidence="3 4">
    <name type="scientific">Virgisporangium aliadipatigenens</name>
    <dbReference type="NCBI Taxonomy" id="741659"/>
    <lineage>
        <taxon>Bacteria</taxon>
        <taxon>Bacillati</taxon>
        <taxon>Actinomycetota</taxon>
        <taxon>Actinomycetes</taxon>
        <taxon>Micromonosporales</taxon>
        <taxon>Micromonosporaceae</taxon>
        <taxon>Virgisporangium</taxon>
    </lineage>
</organism>
<dbReference type="Proteomes" id="UP000619260">
    <property type="component" value="Unassembled WGS sequence"/>
</dbReference>
<keyword evidence="4" id="KW-1185">Reference proteome</keyword>
<dbReference type="PROSITE" id="PS50297">
    <property type="entry name" value="ANK_REP_REGION"/>
    <property type="match status" value="1"/>
</dbReference>
<dbReference type="RefSeq" id="WP_203904598.1">
    <property type="nucleotide sequence ID" value="NZ_BOPF01000045.1"/>
</dbReference>
<dbReference type="InterPro" id="IPR036770">
    <property type="entry name" value="Ankyrin_rpt-contain_sf"/>
</dbReference>